<evidence type="ECO:0000313" key="2">
    <source>
        <dbReference type="EMBL" id="TKB51946.1"/>
    </source>
</evidence>
<sequence length="189" mass="21384">MRLFIKKNFPRIDPSPLVIWTIASLFLLLFCSVTGISTDFIEGNATVINLFYGIAVTAIILPILILLLLWFEHDNCFYKYSHWVARLFSDTALGSAGFITVQFVFIDKNVEKGLWVFFGSLLFAIVTNHLFLAVFDQNRGSRKLVKSIDRSSNTEISSRKVEVKVMVFSLIVAVLTAGGVLWSLWQLKV</sequence>
<evidence type="ECO:0000313" key="3">
    <source>
        <dbReference type="Proteomes" id="UP000305675"/>
    </source>
</evidence>
<dbReference type="AlphaFoldDB" id="A0A4U1BK17"/>
<feature type="transmembrane region" description="Helical" evidence="1">
    <location>
        <begin position="51"/>
        <end position="71"/>
    </location>
</feature>
<dbReference type="RefSeq" id="WP_136864460.1">
    <property type="nucleotide sequence ID" value="NZ_SWCJ01000015.1"/>
</dbReference>
<comment type="caution">
    <text evidence="2">The sequence shown here is derived from an EMBL/GenBank/DDBJ whole genome shotgun (WGS) entry which is preliminary data.</text>
</comment>
<keyword evidence="1" id="KW-0812">Transmembrane</keyword>
<gene>
    <name evidence="2" type="ORF">FCL42_16130</name>
</gene>
<keyword evidence="3" id="KW-1185">Reference proteome</keyword>
<name>A0A4U1BK17_9GAMM</name>
<keyword evidence="1" id="KW-1133">Transmembrane helix</keyword>
<feature type="transmembrane region" description="Helical" evidence="1">
    <location>
        <begin position="112"/>
        <end position="135"/>
    </location>
</feature>
<feature type="transmembrane region" description="Helical" evidence="1">
    <location>
        <begin position="165"/>
        <end position="185"/>
    </location>
</feature>
<organism evidence="2 3">
    <name type="scientific">Ferrimonas aestuarii</name>
    <dbReference type="NCBI Taxonomy" id="2569539"/>
    <lineage>
        <taxon>Bacteria</taxon>
        <taxon>Pseudomonadati</taxon>
        <taxon>Pseudomonadota</taxon>
        <taxon>Gammaproteobacteria</taxon>
        <taxon>Alteromonadales</taxon>
        <taxon>Ferrimonadaceae</taxon>
        <taxon>Ferrimonas</taxon>
    </lineage>
</organism>
<evidence type="ECO:0000256" key="1">
    <source>
        <dbReference type="SAM" id="Phobius"/>
    </source>
</evidence>
<protein>
    <submittedName>
        <fullName evidence="2">Uncharacterized protein</fullName>
    </submittedName>
</protein>
<keyword evidence="1" id="KW-0472">Membrane</keyword>
<proteinExistence type="predicted"/>
<accession>A0A4U1BK17</accession>
<feature type="transmembrane region" description="Helical" evidence="1">
    <location>
        <begin position="83"/>
        <end position="106"/>
    </location>
</feature>
<dbReference type="Proteomes" id="UP000305675">
    <property type="component" value="Unassembled WGS sequence"/>
</dbReference>
<reference evidence="2 3" key="1">
    <citation type="submission" date="2019-04" db="EMBL/GenBank/DDBJ databases">
        <authorList>
            <person name="Hwang J.C."/>
        </authorList>
    </citation>
    <scope>NUCLEOTIDE SEQUENCE [LARGE SCALE GENOMIC DNA]</scope>
    <source>
        <strain evidence="2 3">IMCC35002</strain>
    </source>
</reference>
<dbReference type="EMBL" id="SWCJ01000015">
    <property type="protein sequence ID" value="TKB51946.1"/>
    <property type="molecule type" value="Genomic_DNA"/>
</dbReference>